<proteinExistence type="predicted"/>
<dbReference type="Gene3D" id="1.10.510.10">
    <property type="entry name" value="Transferase(Phosphotransferase) domain 1"/>
    <property type="match status" value="1"/>
</dbReference>
<keyword evidence="9" id="KW-0067">ATP-binding</keyword>
<dbReference type="InterPro" id="IPR008266">
    <property type="entry name" value="Tyr_kinase_AS"/>
</dbReference>
<accession>A0AAD5WS39</accession>
<dbReference type="InterPro" id="IPR011009">
    <property type="entry name" value="Kinase-like_dom_sf"/>
</dbReference>
<keyword evidence="6" id="KW-0808">Transferase</keyword>
<evidence type="ECO:0000256" key="13">
    <source>
        <dbReference type="ARBA" id="ARBA00048679"/>
    </source>
</evidence>
<comment type="caution">
    <text evidence="15">The sequence shown here is derived from an EMBL/GenBank/DDBJ whole genome shotgun (WGS) entry which is preliminary data.</text>
</comment>
<evidence type="ECO:0000256" key="1">
    <source>
        <dbReference type="ARBA" id="ARBA00003747"/>
    </source>
</evidence>
<organism evidence="15 16">
    <name type="scientific">Zalerion maritima</name>
    <dbReference type="NCBI Taxonomy" id="339359"/>
    <lineage>
        <taxon>Eukaryota</taxon>
        <taxon>Fungi</taxon>
        <taxon>Dikarya</taxon>
        <taxon>Ascomycota</taxon>
        <taxon>Pezizomycotina</taxon>
        <taxon>Sordariomycetes</taxon>
        <taxon>Lulworthiomycetidae</taxon>
        <taxon>Lulworthiales</taxon>
        <taxon>Lulworthiaceae</taxon>
        <taxon>Zalerion</taxon>
    </lineage>
</organism>
<dbReference type="PANTHER" id="PTHR44329">
    <property type="entry name" value="SERINE/THREONINE-PROTEIN KINASE TNNI3K-RELATED"/>
    <property type="match status" value="1"/>
</dbReference>
<dbReference type="InterPro" id="IPR000719">
    <property type="entry name" value="Prot_kinase_dom"/>
</dbReference>
<sequence>MDAGTSAGDLHDKHASSKQIPVYYHLIVLSRKETFIVEPLDAPLAELLSFVTRHEHGRMKHARMSQFYESTLHIPDSIRDNETVGAGLSSWVHRLDAVAKCYTSDDGKAKDREIAVYERLGSCKAGWRKTILQYYGVLNGCVVLQFAHHGPIRQYLRSSQHDPPLFIKLRWAEQATDAISFLHSKGVLHCDISCNNIFLDSNLNAMVGDFAGSSIDKEQCLGWYETSHSYPNTEDPSEKSEIFALGSTFYEILAGKKPFEGRDDVEIEQAFKRGHFPSLEPLLALKTTILNCWTGKYQTTDELLQDVKQEVRAQSEPLLSNEHHPPHHLVDQIIKTTVKTLACAQEWRDGIQTRVGGQEDNRRAVSSIPE</sequence>
<evidence type="ECO:0000256" key="8">
    <source>
        <dbReference type="ARBA" id="ARBA00022777"/>
    </source>
</evidence>
<keyword evidence="8" id="KW-0418">Kinase</keyword>
<feature type="domain" description="Protein kinase" evidence="14">
    <location>
        <begin position="45"/>
        <end position="330"/>
    </location>
</feature>
<dbReference type="PROSITE" id="PS00109">
    <property type="entry name" value="PROTEIN_KINASE_TYR"/>
    <property type="match status" value="1"/>
</dbReference>
<evidence type="ECO:0000256" key="2">
    <source>
        <dbReference type="ARBA" id="ARBA00011534"/>
    </source>
</evidence>
<dbReference type="EC" id="2.7.11.1" evidence="3"/>
<dbReference type="EMBL" id="JAKWBI020000225">
    <property type="protein sequence ID" value="KAJ2898568.1"/>
    <property type="molecule type" value="Genomic_DNA"/>
</dbReference>
<evidence type="ECO:0000256" key="11">
    <source>
        <dbReference type="ARBA" id="ARBA00033194"/>
    </source>
</evidence>
<evidence type="ECO:0000313" key="15">
    <source>
        <dbReference type="EMBL" id="KAJ2898568.1"/>
    </source>
</evidence>
<dbReference type="Pfam" id="PF07714">
    <property type="entry name" value="PK_Tyr_Ser-Thr"/>
    <property type="match status" value="1"/>
</dbReference>
<evidence type="ECO:0000256" key="10">
    <source>
        <dbReference type="ARBA" id="ARBA00030980"/>
    </source>
</evidence>
<comment type="function">
    <text evidence="1">Component of the EKC/KEOPS complex that is required for the formation of a threonylcarbamoyl group on adenosine at position 37 (t(6)A37) in tRNAs that read codons beginning with adenine. The complex is probably involved in the transfer of the threonylcarbamoyl moiety of threonylcarbamoyl-AMP (TC-AMP) to the N6 group of A37. BUD32 has ATPase activity in the context of the EKC/KEOPS complex and likely plays a supporting role to the catalytic subunit KAE1. The EKC/KEOPS complex also promotes both telomere uncapping and telomere elongation. The complex is required for efficient recruitment of transcriptional coactivators.</text>
</comment>
<evidence type="ECO:0000256" key="5">
    <source>
        <dbReference type="ARBA" id="ARBA00019973"/>
    </source>
</evidence>
<comment type="subunit">
    <text evidence="2">Component of the EKC/KEOPS complex composed of at least BUD32, CGI121, GON7, KAE1 and PCC1; the whole complex dimerizes.</text>
</comment>
<dbReference type="PROSITE" id="PS50011">
    <property type="entry name" value="PROTEIN_KINASE_DOM"/>
    <property type="match status" value="1"/>
</dbReference>
<dbReference type="InterPro" id="IPR051681">
    <property type="entry name" value="Ser/Thr_Kinases-Pseudokinases"/>
</dbReference>
<keyword evidence="7" id="KW-0547">Nucleotide-binding</keyword>
<evidence type="ECO:0000256" key="7">
    <source>
        <dbReference type="ARBA" id="ARBA00022741"/>
    </source>
</evidence>
<keyword evidence="16" id="KW-1185">Reference proteome</keyword>
<evidence type="ECO:0000256" key="9">
    <source>
        <dbReference type="ARBA" id="ARBA00022840"/>
    </source>
</evidence>
<evidence type="ECO:0000256" key="3">
    <source>
        <dbReference type="ARBA" id="ARBA00012513"/>
    </source>
</evidence>
<evidence type="ECO:0000256" key="6">
    <source>
        <dbReference type="ARBA" id="ARBA00022679"/>
    </source>
</evidence>
<gene>
    <name evidence="15" type="ORF">MKZ38_003813</name>
</gene>
<evidence type="ECO:0000259" key="14">
    <source>
        <dbReference type="PROSITE" id="PS50011"/>
    </source>
</evidence>
<evidence type="ECO:0000256" key="4">
    <source>
        <dbReference type="ARBA" id="ARBA00013948"/>
    </source>
</evidence>
<evidence type="ECO:0000313" key="16">
    <source>
        <dbReference type="Proteomes" id="UP001201980"/>
    </source>
</evidence>
<dbReference type="AlphaFoldDB" id="A0AAD5WS39"/>
<dbReference type="GO" id="GO:0004674">
    <property type="term" value="F:protein serine/threonine kinase activity"/>
    <property type="evidence" value="ECO:0007669"/>
    <property type="project" value="UniProtKB-EC"/>
</dbReference>
<dbReference type="SUPFAM" id="SSF56112">
    <property type="entry name" value="Protein kinase-like (PK-like)"/>
    <property type="match status" value="1"/>
</dbReference>
<dbReference type="PANTHER" id="PTHR44329:SF288">
    <property type="entry name" value="MITOGEN-ACTIVATED PROTEIN KINASE KINASE KINASE 20"/>
    <property type="match status" value="1"/>
</dbReference>
<comment type="catalytic activity">
    <reaction evidence="13">
        <text>L-seryl-[protein] + ATP = O-phospho-L-seryl-[protein] + ADP + H(+)</text>
        <dbReference type="Rhea" id="RHEA:17989"/>
        <dbReference type="Rhea" id="RHEA-COMP:9863"/>
        <dbReference type="Rhea" id="RHEA-COMP:11604"/>
        <dbReference type="ChEBI" id="CHEBI:15378"/>
        <dbReference type="ChEBI" id="CHEBI:29999"/>
        <dbReference type="ChEBI" id="CHEBI:30616"/>
        <dbReference type="ChEBI" id="CHEBI:83421"/>
        <dbReference type="ChEBI" id="CHEBI:456216"/>
        <dbReference type="EC" id="2.7.11.1"/>
    </reaction>
</comment>
<name>A0AAD5WS39_9PEZI</name>
<comment type="catalytic activity">
    <reaction evidence="12">
        <text>L-threonyl-[protein] + ATP = O-phospho-L-threonyl-[protein] + ADP + H(+)</text>
        <dbReference type="Rhea" id="RHEA:46608"/>
        <dbReference type="Rhea" id="RHEA-COMP:11060"/>
        <dbReference type="Rhea" id="RHEA-COMP:11605"/>
        <dbReference type="ChEBI" id="CHEBI:15378"/>
        <dbReference type="ChEBI" id="CHEBI:30013"/>
        <dbReference type="ChEBI" id="CHEBI:30616"/>
        <dbReference type="ChEBI" id="CHEBI:61977"/>
        <dbReference type="ChEBI" id="CHEBI:456216"/>
        <dbReference type="EC" id="2.7.11.1"/>
    </reaction>
</comment>
<protein>
    <recommendedName>
        <fullName evidence="5">EKC/KEOPS complex subunit BUD32</fullName>
        <ecNumber evidence="3">2.7.11.1</ecNumber>
    </recommendedName>
    <alternativeName>
        <fullName evidence="10 11">Atypical Serine/threonine protein kinase BUD32</fullName>
    </alternativeName>
    <alternativeName>
        <fullName evidence="4">EKC/KEOPS complex subunit bud32</fullName>
    </alternativeName>
</protein>
<reference evidence="15" key="1">
    <citation type="submission" date="2022-07" db="EMBL/GenBank/DDBJ databases">
        <title>Draft genome sequence of Zalerion maritima ATCC 34329, a (micro)plastics degrading marine fungus.</title>
        <authorList>
            <person name="Paco A."/>
            <person name="Goncalves M.F.M."/>
            <person name="Rocha-Santos T.A.P."/>
            <person name="Alves A."/>
        </authorList>
    </citation>
    <scope>NUCLEOTIDE SEQUENCE</scope>
    <source>
        <strain evidence="15">ATCC 34329</strain>
    </source>
</reference>
<evidence type="ECO:0000256" key="12">
    <source>
        <dbReference type="ARBA" id="ARBA00047899"/>
    </source>
</evidence>
<dbReference type="GO" id="GO:0005524">
    <property type="term" value="F:ATP binding"/>
    <property type="evidence" value="ECO:0007669"/>
    <property type="project" value="UniProtKB-KW"/>
</dbReference>
<dbReference type="InterPro" id="IPR001245">
    <property type="entry name" value="Ser-Thr/Tyr_kinase_cat_dom"/>
</dbReference>
<dbReference type="Proteomes" id="UP001201980">
    <property type="component" value="Unassembled WGS sequence"/>
</dbReference>